<feature type="domain" description="Citrate transporter-like" evidence="7">
    <location>
        <begin position="14"/>
        <end position="299"/>
    </location>
</feature>
<comment type="subcellular location">
    <subcellularLocation>
        <location evidence="1">Membrane</location>
        <topology evidence="1">Multi-pass membrane protein</topology>
    </subcellularLocation>
</comment>
<comment type="caution">
    <text evidence="8">The sequence shown here is derived from an EMBL/GenBank/DDBJ whole genome shotgun (WGS) entry which is preliminary data.</text>
</comment>
<dbReference type="PANTHER" id="PTHR43568">
    <property type="entry name" value="P PROTEIN"/>
    <property type="match status" value="1"/>
</dbReference>
<evidence type="ECO:0000256" key="3">
    <source>
        <dbReference type="ARBA" id="ARBA00022692"/>
    </source>
</evidence>
<dbReference type="Proteomes" id="UP000051131">
    <property type="component" value="Unassembled WGS sequence"/>
</dbReference>
<feature type="transmembrane region" description="Helical" evidence="6">
    <location>
        <begin position="275"/>
        <end position="297"/>
    </location>
</feature>
<evidence type="ECO:0000256" key="1">
    <source>
        <dbReference type="ARBA" id="ARBA00004141"/>
    </source>
</evidence>
<gene>
    <name evidence="8" type="ORF">FC80_GL001542</name>
</gene>
<dbReference type="GO" id="GO:0055085">
    <property type="term" value="P:transmembrane transport"/>
    <property type="evidence" value="ECO:0007669"/>
    <property type="project" value="InterPro"/>
</dbReference>
<evidence type="ECO:0000256" key="2">
    <source>
        <dbReference type="ARBA" id="ARBA00022448"/>
    </source>
</evidence>
<dbReference type="InterPro" id="IPR004680">
    <property type="entry name" value="Cit_transptr-like_dom"/>
</dbReference>
<feature type="transmembrane region" description="Helical" evidence="6">
    <location>
        <begin position="152"/>
        <end position="176"/>
    </location>
</feature>
<dbReference type="STRING" id="1423729.FC80_GL001542"/>
<dbReference type="OrthoDB" id="3177666at2"/>
<name>A0A0R2CLV3_9LACO</name>
<feature type="transmembrane region" description="Helical" evidence="6">
    <location>
        <begin position="241"/>
        <end position="263"/>
    </location>
</feature>
<proteinExistence type="predicted"/>
<keyword evidence="9" id="KW-1185">Reference proteome</keyword>
<sequence length="369" mass="41464">MGFLKKMWNDRMLMVTLMFTLLSFLKGLPHVEDIDWKTIFILASLMICIQILNEVKFLTYCSNILVRKAKNEQGLMQTVVFLGFFGAMLLTNDVAIITLLPIYFKIAKAQNLPVILPSILITVAANLGSISTPFGNPQNIFLVSYYNLSLSYFFEISILLTITNLLVLYLITHVKFKKKELTVSKEVFEEKIAKFKLIIGLVLFFSVLCSVFGLIPSYISLVLTIIGCLFLQKNILKKIDYNLLLIFICFFIIVGTLSRGHLISIFFESMLTSKLMVYLSAIVTSQIISNVPASILLAKFTGLASAVFIGVNIGGLGTMIASLANLLAFKQFVLYYPEKRTYFFNTFTKVNVILLLVLGTVGYLFVLVT</sequence>
<dbReference type="Pfam" id="PF03600">
    <property type="entry name" value="CitMHS"/>
    <property type="match status" value="1"/>
</dbReference>
<keyword evidence="5 6" id="KW-0472">Membrane</keyword>
<evidence type="ECO:0000256" key="4">
    <source>
        <dbReference type="ARBA" id="ARBA00022989"/>
    </source>
</evidence>
<dbReference type="PANTHER" id="PTHR43568:SF1">
    <property type="entry name" value="P PROTEIN"/>
    <property type="match status" value="1"/>
</dbReference>
<protein>
    <submittedName>
        <fullName evidence="8">Di-and tricarboxylate transporter</fullName>
    </submittedName>
</protein>
<feature type="transmembrane region" description="Helical" evidence="6">
    <location>
        <begin position="197"/>
        <end position="221"/>
    </location>
</feature>
<reference evidence="8 9" key="1">
    <citation type="journal article" date="2015" name="Genome Announc.">
        <title>Expanding the biotechnology potential of lactobacilli through comparative genomics of 213 strains and associated genera.</title>
        <authorList>
            <person name="Sun Z."/>
            <person name="Harris H.M."/>
            <person name="McCann A."/>
            <person name="Guo C."/>
            <person name="Argimon S."/>
            <person name="Zhang W."/>
            <person name="Yang X."/>
            <person name="Jeffery I.B."/>
            <person name="Cooney J.C."/>
            <person name="Kagawa T.F."/>
            <person name="Liu W."/>
            <person name="Song Y."/>
            <person name="Salvetti E."/>
            <person name="Wrobel A."/>
            <person name="Rasinkangas P."/>
            <person name="Parkhill J."/>
            <person name="Rea M.C."/>
            <person name="O'Sullivan O."/>
            <person name="Ritari J."/>
            <person name="Douillard F.P."/>
            <person name="Paul Ross R."/>
            <person name="Yang R."/>
            <person name="Briner A.E."/>
            <person name="Felis G.E."/>
            <person name="de Vos W.M."/>
            <person name="Barrangou R."/>
            <person name="Klaenhammer T.R."/>
            <person name="Caufield P.W."/>
            <person name="Cui Y."/>
            <person name="Zhang H."/>
            <person name="O'Toole P.W."/>
        </authorList>
    </citation>
    <scope>NUCLEOTIDE SEQUENCE [LARGE SCALE GENOMIC DNA]</scope>
    <source>
        <strain evidence="8 9">DSM 21116</strain>
    </source>
</reference>
<feature type="transmembrane region" description="Helical" evidence="6">
    <location>
        <begin position="303"/>
        <end position="329"/>
    </location>
</feature>
<keyword evidence="4 6" id="KW-1133">Transmembrane helix</keyword>
<dbReference type="RefSeq" id="WP_057828208.1">
    <property type="nucleotide sequence ID" value="NZ_AYZE01000005.1"/>
</dbReference>
<feature type="transmembrane region" description="Helical" evidence="6">
    <location>
        <begin position="350"/>
        <end position="368"/>
    </location>
</feature>
<keyword evidence="2" id="KW-0813">Transport</keyword>
<keyword evidence="3 6" id="KW-0812">Transmembrane</keyword>
<dbReference type="PATRIC" id="fig|1423729.3.peg.1565"/>
<evidence type="ECO:0000259" key="7">
    <source>
        <dbReference type="Pfam" id="PF03600"/>
    </source>
</evidence>
<evidence type="ECO:0000256" key="5">
    <source>
        <dbReference type="ARBA" id="ARBA00023136"/>
    </source>
</evidence>
<accession>A0A0R2CLV3</accession>
<dbReference type="GO" id="GO:0016020">
    <property type="term" value="C:membrane"/>
    <property type="evidence" value="ECO:0007669"/>
    <property type="project" value="UniProtKB-SubCell"/>
</dbReference>
<evidence type="ECO:0000313" key="8">
    <source>
        <dbReference type="EMBL" id="KRM92605.1"/>
    </source>
</evidence>
<evidence type="ECO:0000313" key="9">
    <source>
        <dbReference type="Proteomes" id="UP000051131"/>
    </source>
</evidence>
<dbReference type="AlphaFoldDB" id="A0A0R2CLV3"/>
<dbReference type="EMBL" id="AYZE01000005">
    <property type="protein sequence ID" value="KRM92605.1"/>
    <property type="molecule type" value="Genomic_DNA"/>
</dbReference>
<evidence type="ECO:0000256" key="6">
    <source>
        <dbReference type="SAM" id="Phobius"/>
    </source>
</evidence>
<feature type="transmembrane region" description="Helical" evidence="6">
    <location>
        <begin position="79"/>
        <end position="104"/>
    </location>
</feature>
<organism evidence="8 9">
    <name type="scientific">Liquorilactobacillus cacaonum DSM 21116</name>
    <dbReference type="NCBI Taxonomy" id="1423729"/>
    <lineage>
        <taxon>Bacteria</taxon>
        <taxon>Bacillati</taxon>
        <taxon>Bacillota</taxon>
        <taxon>Bacilli</taxon>
        <taxon>Lactobacillales</taxon>
        <taxon>Lactobacillaceae</taxon>
        <taxon>Liquorilactobacillus</taxon>
    </lineage>
</organism>
<dbReference type="InterPro" id="IPR051475">
    <property type="entry name" value="Diverse_Ion_Transporter"/>
</dbReference>
<feature type="transmembrane region" description="Helical" evidence="6">
    <location>
        <begin position="39"/>
        <end position="58"/>
    </location>
</feature>